<proteinExistence type="predicted"/>
<comment type="caution">
    <text evidence="2">The sequence shown here is derived from an EMBL/GenBank/DDBJ whole genome shotgun (WGS) entry which is preliminary data.</text>
</comment>
<dbReference type="InterPro" id="IPR031165">
    <property type="entry name" value="GNAT_YJDJ"/>
</dbReference>
<dbReference type="Pfam" id="PF14542">
    <property type="entry name" value="Acetyltransf_CG"/>
    <property type="match status" value="1"/>
</dbReference>
<dbReference type="SUPFAM" id="SSF55729">
    <property type="entry name" value="Acyl-CoA N-acyltransferases (Nat)"/>
    <property type="match status" value="1"/>
</dbReference>
<organism evidence="2 3">
    <name type="scientific">Kibdelosporangium persicum</name>
    <dbReference type="NCBI Taxonomy" id="2698649"/>
    <lineage>
        <taxon>Bacteria</taxon>
        <taxon>Bacillati</taxon>
        <taxon>Actinomycetota</taxon>
        <taxon>Actinomycetes</taxon>
        <taxon>Pseudonocardiales</taxon>
        <taxon>Pseudonocardiaceae</taxon>
        <taxon>Kibdelosporangium</taxon>
    </lineage>
</organism>
<dbReference type="Gene3D" id="3.40.630.30">
    <property type="match status" value="1"/>
</dbReference>
<keyword evidence="3" id="KW-1185">Reference proteome</keyword>
<dbReference type="EMBL" id="JAAATY010000001">
    <property type="protein sequence ID" value="NRN62831.1"/>
    <property type="molecule type" value="Genomic_DNA"/>
</dbReference>
<dbReference type="InterPro" id="IPR045057">
    <property type="entry name" value="Gcn5-rel_NAT"/>
</dbReference>
<dbReference type="Proteomes" id="UP000763557">
    <property type="component" value="Unassembled WGS sequence"/>
</dbReference>
<dbReference type="RefSeq" id="WP_173123048.1">
    <property type="nucleotide sequence ID" value="NZ_CBCSGW010000042.1"/>
</dbReference>
<evidence type="ECO:0000313" key="2">
    <source>
        <dbReference type="EMBL" id="NRN62831.1"/>
    </source>
</evidence>
<gene>
    <name evidence="2" type="ORF">GC106_320</name>
</gene>
<name>A0ABX2EUX2_9PSEU</name>
<evidence type="ECO:0000313" key="3">
    <source>
        <dbReference type="Proteomes" id="UP000763557"/>
    </source>
</evidence>
<evidence type="ECO:0000259" key="1">
    <source>
        <dbReference type="PROSITE" id="PS51729"/>
    </source>
</evidence>
<accession>A0ABX2EUX2</accession>
<protein>
    <submittedName>
        <fullName evidence="2">Acetyltransferase</fullName>
    </submittedName>
</protein>
<dbReference type="PROSITE" id="PS51729">
    <property type="entry name" value="GNAT_YJDJ"/>
    <property type="match status" value="1"/>
</dbReference>
<reference evidence="2 3" key="1">
    <citation type="submission" date="2020-01" db="EMBL/GenBank/DDBJ databases">
        <title>Kibdelosporangium persica a novel Actinomycetes from a hot desert in Iran.</title>
        <authorList>
            <person name="Safaei N."/>
            <person name="Zaburannyi N."/>
            <person name="Mueller R."/>
            <person name="Wink J."/>
        </authorList>
    </citation>
    <scope>NUCLEOTIDE SEQUENCE [LARGE SCALE GENOMIC DNA]</scope>
    <source>
        <strain evidence="2 3">4NS15</strain>
    </source>
</reference>
<dbReference type="PANTHER" id="PTHR31435">
    <property type="entry name" value="PROTEIN NATD1"/>
    <property type="match status" value="1"/>
</dbReference>
<feature type="domain" description="N-acetyltransferase" evidence="1">
    <location>
        <begin position="9"/>
        <end position="95"/>
    </location>
</feature>
<dbReference type="InterPro" id="IPR016181">
    <property type="entry name" value="Acyl_CoA_acyltransferase"/>
</dbReference>
<dbReference type="PANTHER" id="PTHR31435:SF10">
    <property type="entry name" value="BSR4717 PROTEIN"/>
    <property type="match status" value="1"/>
</dbReference>
<sequence length="98" mass="10758">MTDHTKQVVRNDDKNRYEVLLDGELAGFAAYTPRGDQVVFTHTEIDGAFAGKGLGKVLAAGALDDVVARELVIVPVCPFIAGFVRKNEQYDGHVKWPE</sequence>